<feature type="region of interest" description="Disordered" evidence="1">
    <location>
        <begin position="250"/>
        <end position="270"/>
    </location>
</feature>
<keyword evidence="3" id="KW-1185">Reference proteome</keyword>
<organism evidence="2 3">
    <name type="scientific">Caerostris extrusa</name>
    <name type="common">Bark spider</name>
    <name type="synonym">Caerostris bankana</name>
    <dbReference type="NCBI Taxonomy" id="172846"/>
    <lineage>
        <taxon>Eukaryota</taxon>
        <taxon>Metazoa</taxon>
        <taxon>Ecdysozoa</taxon>
        <taxon>Arthropoda</taxon>
        <taxon>Chelicerata</taxon>
        <taxon>Arachnida</taxon>
        <taxon>Araneae</taxon>
        <taxon>Araneomorphae</taxon>
        <taxon>Entelegynae</taxon>
        <taxon>Araneoidea</taxon>
        <taxon>Araneidae</taxon>
        <taxon>Caerostris</taxon>
    </lineage>
</organism>
<accession>A0AAV4UEP2</accession>
<dbReference type="Proteomes" id="UP001054945">
    <property type="component" value="Unassembled WGS sequence"/>
</dbReference>
<evidence type="ECO:0000256" key="1">
    <source>
        <dbReference type="SAM" id="MobiDB-lite"/>
    </source>
</evidence>
<comment type="caution">
    <text evidence="2">The sequence shown here is derived from an EMBL/GenBank/DDBJ whole genome shotgun (WGS) entry which is preliminary data.</text>
</comment>
<evidence type="ECO:0000313" key="2">
    <source>
        <dbReference type="EMBL" id="GIY56025.1"/>
    </source>
</evidence>
<gene>
    <name evidence="2" type="primary">ORF1_45</name>
    <name evidence="2" type="ORF">CEXT_499701</name>
</gene>
<reference evidence="2 3" key="1">
    <citation type="submission" date="2021-06" db="EMBL/GenBank/DDBJ databases">
        <title>Caerostris extrusa draft genome.</title>
        <authorList>
            <person name="Kono N."/>
            <person name="Arakawa K."/>
        </authorList>
    </citation>
    <scope>NUCLEOTIDE SEQUENCE [LARGE SCALE GENOMIC DNA]</scope>
</reference>
<protein>
    <submittedName>
        <fullName evidence="2">Nucleic-acid-binding protein from transposon X-element</fullName>
    </submittedName>
</protein>
<dbReference type="EMBL" id="BPLR01012716">
    <property type="protein sequence ID" value="GIY56025.1"/>
    <property type="molecule type" value="Genomic_DNA"/>
</dbReference>
<sequence>MDTENSTAIPERKKHMPHFFITPNASWPETCKVPTSTVESLNISLSKGQFLKLTVNSERDDEILKLTLIKRNVLFKCYSLKKHIPLKVVIRGLPNCTNKADIAVALDPENFKILNIAQLTSGRTKQPLPLVTVEKYRGRNIVPQCQRCYGFYRSSENCFLKVHCGVCAGDHPTKECKLQPDAERKCINCQGSHAAFYRGCPNFPRRNPPQQKWIYPTPAKTKNYLEENSINRQISPEGGKHTYANIINNQDEQAHPSTNIPSKLPKTQPK</sequence>
<feature type="compositionally biased region" description="Polar residues" evidence="1">
    <location>
        <begin position="250"/>
        <end position="261"/>
    </location>
</feature>
<proteinExistence type="predicted"/>
<evidence type="ECO:0000313" key="3">
    <source>
        <dbReference type="Proteomes" id="UP001054945"/>
    </source>
</evidence>
<dbReference type="AlphaFoldDB" id="A0AAV4UEP2"/>
<name>A0AAV4UEP2_CAEEX</name>